<dbReference type="Proteomes" id="UP000027222">
    <property type="component" value="Unassembled WGS sequence"/>
</dbReference>
<keyword evidence="1" id="KW-0812">Transmembrane</keyword>
<keyword evidence="1" id="KW-0472">Membrane</keyword>
<accession>A0A067T199</accession>
<keyword evidence="1" id="KW-1133">Transmembrane helix</keyword>
<evidence type="ECO:0000313" key="2">
    <source>
        <dbReference type="EMBL" id="KDR76906.1"/>
    </source>
</evidence>
<sequence>MTKRRKVARHENGLEKVAKLPVHVPFLLLPTELIFLILASCSNATLVVLAQTCKMFNTIALQFFFKQGRGKFSSPTKGRLSSDRTPVEMLDATRVALFVKKLRSVCWSFEAGCECKIISPQADPACLLLSSVTQRSTNIANFARTGPLWRTFDEIANLRTIFSRISNVEDVHLNFMSMDMWLSTSLPWTHPEIKNSALDPNLWKEFVDLLDKVVDSGCHTLVISNGDRLLKLFSGEDSRGSALTTTSKWKYLNLQSLSVHSDILLRPPCSHWLLSLLTSSACANRLTRLSFQPYMTPLPSSLLVSLNLPNLIEFEMQAPYTTLLSDPGSTFAKFEDVFAFLETHNDILTVVSLYGAEPPPPPPMDPTALPAFYFNKPILPKLKSFTAHPAYIAWVLNLAVSSHSKLTLGSLKSINIKSEGIFSIQEQFNFDYASFNDALEALIGWQNGYRSGGKVYETRSRTKNKNLVPGRTIDLHLTFGCMHGITEWLTSHLPPGAQGQASPSILTQLTCVKILTISTRVTATLQAEAIDVLPDWLALLSNAGRPLDLLGPSRRGGPPKTGSRTPSKLRMVLLCLGGFLGDKDQFINRVAEKCSSIKWLRIGLSGSEPAINLDDFRARSGMENADQ</sequence>
<keyword evidence="3" id="KW-1185">Reference proteome</keyword>
<evidence type="ECO:0000256" key="1">
    <source>
        <dbReference type="SAM" id="Phobius"/>
    </source>
</evidence>
<dbReference type="EMBL" id="KL142377">
    <property type="protein sequence ID" value="KDR76906.1"/>
    <property type="molecule type" value="Genomic_DNA"/>
</dbReference>
<dbReference type="OrthoDB" id="2635672at2759"/>
<gene>
    <name evidence="2" type="ORF">GALMADRAFT_246019</name>
</gene>
<dbReference type="CDD" id="cd09917">
    <property type="entry name" value="F-box_SF"/>
    <property type="match status" value="1"/>
</dbReference>
<feature type="transmembrane region" description="Helical" evidence="1">
    <location>
        <begin position="20"/>
        <end position="39"/>
    </location>
</feature>
<dbReference type="AlphaFoldDB" id="A0A067T199"/>
<protein>
    <submittedName>
        <fullName evidence="2">Uncharacterized protein</fullName>
    </submittedName>
</protein>
<dbReference type="InterPro" id="IPR036047">
    <property type="entry name" value="F-box-like_dom_sf"/>
</dbReference>
<dbReference type="SUPFAM" id="SSF81383">
    <property type="entry name" value="F-box domain"/>
    <property type="match status" value="1"/>
</dbReference>
<organism evidence="2 3">
    <name type="scientific">Galerina marginata (strain CBS 339.88)</name>
    <dbReference type="NCBI Taxonomy" id="685588"/>
    <lineage>
        <taxon>Eukaryota</taxon>
        <taxon>Fungi</taxon>
        <taxon>Dikarya</taxon>
        <taxon>Basidiomycota</taxon>
        <taxon>Agaricomycotina</taxon>
        <taxon>Agaricomycetes</taxon>
        <taxon>Agaricomycetidae</taxon>
        <taxon>Agaricales</taxon>
        <taxon>Agaricineae</taxon>
        <taxon>Strophariaceae</taxon>
        <taxon>Galerina</taxon>
    </lineage>
</organism>
<dbReference type="HOGENOM" id="CLU_027357_0_0_1"/>
<evidence type="ECO:0000313" key="3">
    <source>
        <dbReference type="Proteomes" id="UP000027222"/>
    </source>
</evidence>
<reference evidence="3" key="1">
    <citation type="journal article" date="2014" name="Proc. Natl. Acad. Sci. U.S.A.">
        <title>Extensive sampling of basidiomycete genomes demonstrates inadequacy of the white-rot/brown-rot paradigm for wood decay fungi.</title>
        <authorList>
            <person name="Riley R."/>
            <person name="Salamov A.A."/>
            <person name="Brown D.W."/>
            <person name="Nagy L.G."/>
            <person name="Floudas D."/>
            <person name="Held B.W."/>
            <person name="Levasseur A."/>
            <person name="Lombard V."/>
            <person name="Morin E."/>
            <person name="Otillar R."/>
            <person name="Lindquist E.A."/>
            <person name="Sun H."/>
            <person name="LaButti K.M."/>
            <person name="Schmutz J."/>
            <person name="Jabbour D."/>
            <person name="Luo H."/>
            <person name="Baker S.E."/>
            <person name="Pisabarro A.G."/>
            <person name="Walton J.D."/>
            <person name="Blanchette R.A."/>
            <person name="Henrissat B."/>
            <person name="Martin F."/>
            <person name="Cullen D."/>
            <person name="Hibbett D.S."/>
            <person name="Grigoriev I.V."/>
        </authorList>
    </citation>
    <scope>NUCLEOTIDE SEQUENCE [LARGE SCALE GENOMIC DNA]</scope>
    <source>
        <strain evidence="3">CBS 339.88</strain>
    </source>
</reference>
<name>A0A067T199_GALM3</name>
<proteinExistence type="predicted"/>